<dbReference type="InterPro" id="IPR027417">
    <property type="entry name" value="P-loop_NTPase"/>
</dbReference>
<protein>
    <recommendedName>
        <fullName evidence="3">Sulfotransferase domain-containing protein</fullName>
    </recommendedName>
</protein>
<gene>
    <name evidence="1" type="ORF">AWW66_20780</name>
</gene>
<name>A0A136PNT3_9ACTN</name>
<dbReference type="EMBL" id="LRQV01000084">
    <property type="protein sequence ID" value="KXK60093.1"/>
    <property type="molecule type" value="Genomic_DNA"/>
</dbReference>
<dbReference type="AlphaFoldDB" id="A0A136PNT3"/>
<reference evidence="1 2" key="1">
    <citation type="submission" date="2016-01" db="EMBL/GenBank/DDBJ databases">
        <title>Whole genome sequence and analysis of Micromonospora rosaria DSM 803, which can produce antibacterial substance rosamicin.</title>
        <authorList>
            <person name="Yang H."/>
            <person name="He X."/>
            <person name="Zhu D."/>
        </authorList>
    </citation>
    <scope>NUCLEOTIDE SEQUENCE [LARGE SCALE GENOMIC DNA]</scope>
    <source>
        <strain evidence="1 2">DSM 803</strain>
    </source>
</reference>
<evidence type="ECO:0000313" key="2">
    <source>
        <dbReference type="Proteomes" id="UP000070620"/>
    </source>
</evidence>
<dbReference type="RefSeq" id="WP_067369055.1">
    <property type="nucleotide sequence ID" value="NZ_JBIUBN010000002.1"/>
</dbReference>
<organism evidence="1 2">
    <name type="scientific">Micromonospora rosaria</name>
    <dbReference type="NCBI Taxonomy" id="47874"/>
    <lineage>
        <taxon>Bacteria</taxon>
        <taxon>Bacillati</taxon>
        <taxon>Actinomycetota</taxon>
        <taxon>Actinomycetes</taxon>
        <taxon>Micromonosporales</taxon>
        <taxon>Micromonosporaceae</taxon>
        <taxon>Micromonospora</taxon>
    </lineage>
</organism>
<dbReference type="Proteomes" id="UP000070620">
    <property type="component" value="Unassembled WGS sequence"/>
</dbReference>
<accession>A0A136PNT3</accession>
<proteinExistence type="predicted"/>
<evidence type="ECO:0008006" key="3">
    <source>
        <dbReference type="Google" id="ProtNLM"/>
    </source>
</evidence>
<keyword evidence="2" id="KW-1185">Reference proteome</keyword>
<dbReference type="Gene3D" id="3.40.50.300">
    <property type="entry name" value="P-loop containing nucleotide triphosphate hydrolases"/>
    <property type="match status" value="1"/>
</dbReference>
<comment type="caution">
    <text evidence="1">The sequence shown here is derived from an EMBL/GenBank/DDBJ whole genome shotgun (WGS) entry which is preliminary data.</text>
</comment>
<dbReference type="SUPFAM" id="SSF52540">
    <property type="entry name" value="P-loop containing nucleoside triphosphate hydrolases"/>
    <property type="match status" value="1"/>
</dbReference>
<evidence type="ECO:0000313" key="1">
    <source>
        <dbReference type="EMBL" id="KXK60093.1"/>
    </source>
</evidence>
<sequence>MADPDEPSALAYTARRVVRHLRWARTEGIRRLVEEDRLDPVERIGTALAKRRWRRANPVPPGAAVPVWLVGLQRSGTNMLTRGLDALPSVEVRNENDRQVFHRFQLRPDAVVTAVLRRSRHRYVLVKPLCQSHRVDELLALPGLAPGRALWAYRDVDDRARSEVAKFGDANLRALRAVAEGTIGDRWQGQRLDGAARELVASFDYDRMTPHTAAALFWYLRNSLVLRLGLADRADVLLCSYDALVAEPAGYTRRLCAFLDLPYDPALHAHVEARTPRRDPLPIDGRVRALCADLTDRLDALARLDTTTGGRPVRQGAVEHD</sequence>